<dbReference type="NCBIfam" id="TIGR04247">
    <property type="entry name" value="NosD_copper_fam"/>
    <property type="match status" value="1"/>
</dbReference>
<dbReference type="RefSeq" id="WP_183631787.1">
    <property type="nucleotide sequence ID" value="NZ_BAABLE010000011.1"/>
</dbReference>
<keyword evidence="4" id="KW-0732">Signal</keyword>
<dbReference type="Proteomes" id="UP000561045">
    <property type="component" value="Unassembled WGS sequence"/>
</dbReference>
<protein>
    <submittedName>
        <fullName evidence="6">Nitrous oxidase accessory protein</fullName>
    </submittedName>
</protein>
<keyword evidence="3" id="KW-0833">Ubl conjugation pathway</keyword>
<dbReference type="InterPro" id="IPR012334">
    <property type="entry name" value="Pectin_lyas_fold"/>
</dbReference>
<name>A0A840BGM8_9RHOO</name>
<feature type="chain" id="PRO_5032798770" evidence="4">
    <location>
        <begin position="23"/>
        <end position="421"/>
    </location>
</feature>
<organism evidence="6 7">
    <name type="scientific">Niveibacterium umoris</name>
    <dbReference type="NCBI Taxonomy" id="1193620"/>
    <lineage>
        <taxon>Bacteria</taxon>
        <taxon>Pseudomonadati</taxon>
        <taxon>Pseudomonadota</taxon>
        <taxon>Betaproteobacteria</taxon>
        <taxon>Rhodocyclales</taxon>
        <taxon>Rhodocyclaceae</taxon>
        <taxon>Niveibacterium</taxon>
    </lineage>
</organism>
<sequence>MCSALRVAFLSITLLLTGTAAAAELHVAAGESIAAAIVRAQPGDTIRVARGLYREHLRIEKPLTLIGENMPTISGDMSGDVIRIASPDVRVEGFVVRDSGDDLEKQQAGIYIQPGAHRAVVRNNQLAYNLFGLWIEKANDVVVEKNRIAGKRDYLSPNRGNGIQLYNTQGAKILDNHISYSRDGIYVDVSHHALFRGNEIHDSRYGTHYMNSYFNTWEKNFVHHNRGGLALMEVHDQVVRNNIAWANTDHGIMLRTIQRAEVSGNIIAGNGRGFFIYDAQDNTLTGNLVVRNEVGVHLSAGSWHNLVDGNDFIGNHEGVRYVGAKDEVWGPKAGNHWSGYLGWDRNGDGRGDVPFEAADLVDRLMWRYPAARVLLNSPAVETLRLAARQFPVLRAPTVVEPSPAMRPRHPDWRYWLERARH</sequence>
<evidence type="ECO:0000313" key="6">
    <source>
        <dbReference type="EMBL" id="MBB4011344.1"/>
    </source>
</evidence>
<keyword evidence="7" id="KW-1185">Reference proteome</keyword>
<dbReference type="SMART" id="SM00722">
    <property type="entry name" value="CASH"/>
    <property type="match status" value="2"/>
</dbReference>
<evidence type="ECO:0000256" key="4">
    <source>
        <dbReference type="SAM" id="SignalP"/>
    </source>
</evidence>
<comment type="pathway">
    <text evidence="1">Protein modification; protein ubiquitination.</text>
</comment>
<dbReference type="SUPFAM" id="SSF51126">
    <property type="entry name" value="Pectin lyase-like"/>
    <property type="match status" value="1"/>
</dbReference>
<feature type="domain" description="Carbohydrate-binding/sugar hydrolysis" evidence="5">
    <location>
        <begin position="194"/>
        <end position="353"/>
    </location>
</feature>
<accession>A0A840BGM8</accession>
<reference evidence="6 7" key="1">
    <citation type="submission" date="2020-08" db="EMBL/GenBank/DDBJ databases">
        <title>Genomic Encyclopedia of Type Strains, Phase IV (KMG-IV): sequencing the most valuable type-strain genomes for metagenomic binning, comparative biology and taxonomic classification.</title>
        <authorList>
            <person name="Goeker M."/>
        </authorList>
    </citation>
    <scope>NUCLEOTIDE SEQUENCE [LARGE SCALE GENOMIC DNA]</scope>
    <source>
        <strain evidence="6 7">DSM 106739</strain>
    </source>
</reference>
<dbReference type="InterPro" id="IPR051550">
    <property type="entry name" value="SCF-Subunits/Alg-Epimerases"/>
</dbReference>
<dbReference type="InterPro" id="IPR022441">
    <property type="entry name" value="Para_beta_helix_rpt-2"/>
</dbReference>
<evidence type="ECO:0000256" key="1">
    <source>
        <dbReference type="ARBA" id="ARBA00004906"/>
    </source>
</evidence>
<evidence type="ECO:0000256" key="3">
    <source>
        <dbReference type="ARBA" id="ARBA00022786"/>
    </source>
</evidence>
<feature type="domain" description="Carbohydrate-binding/sugar hydrolysis" evidence="5">
    <location>
        <begin position="48"/>
        <end position="188"/>
    </location>
</feature>
<dbReference type="AlphaFoldDB" id="A0A840BGM8"/>
<dbReference type="Gene3D" id="2.160.20.10">
    <property type="entry name" value="Single-stranded right-handed beta-helix, Pectin lyase-like"/>
    <property type="match status" value="2"/>
</dbReference>
<proteinExistence type="predicted"/>
<evidence type="ECO:0000313" key="7">
    <source>
        <dbReference type="Proteomes" id="UP000561045"/>
    </source>
</evidence>
<dbReference type="InterPro" id="IPR006626">
    <property type="entry name" value="PbH1"/>
</dbReference>
<dbReference type="PANTHER" id="PTHR22990:SF15">
    <property type="entry name" value="F-BOX ONLY PROTEIN 10"/>
    <property type="match status" value="1"/>
</dbReference>
<evidence type="ECO:0000256" key="2">
    <source>
        <dbReference type="ARBA" id="ARBA00022737"/>
    </source>
</evidence>
<dbReference type="InterPro" id="IPR007742">
    <property type="entry name" value="NosD_dom"/>
</dbReference>
<feature type="signal peptide" evidence="4">
    <location>
        <begin position="1"/>
        <end position="22"/>
    </location>
</feature>
<dbReference type="InterPro" id="IPR011050">
    <property type="entry name" value="Pectin_lyase_fold/virulence"/>
</dbReference>
<keyword evidence="2" id="KW-0677">Repeat</keyword>
<gene>
    <name evidence="6" type="ORF">GGR36_000652</name>
</gene>
<dbReference type="NCBIfam" id="TIGR03804">
    <property type="entry name" value="para_beta_helix"/>
    <property type="match status" value="1"/>
</dbReference>
<dbReference type="EMBL" id="JACIET010000001">
    <property type="protein sequence ID" value="MBB4011344.1"/>
    <property type="molecule type" value="Genomic_DNA"/>
</dbReference>
<dbReference type="InterPro" id="IPR006633">
    <property type="entry name" value="Carb-bd_sugar_hydrolysis-dom"/>
</dbReference>
<dbReference type="SMART" id="SM00710">
    <property type="entry name" value="PbH1"/>
    <property type="match status" value="9"/>
</dbReference>
<dbReference type="InterPro" id="IPR026464">
    <property type="entry name" value="NosD_copper_fam"/>
</dbReference>
<dbReference type="PANTHER" id="PTHR22990">
    <property type="entry name" value="F-BOX ONLY PROTEIN"/>
    <property type="match status" value="1"/>
</dbReference>
<dbReference type="Pfam" id="PF05048">
    <property type="entry name" value="NosD"/>
    <property type="match status" value="1"/>
</dbReference>
<comment type="caution">
    <text evidence="6">The sequence shown here is derived from an EMBL/GenBank/DDBJ whole genome shotgun (WGS) entry which is preliminary data.</text>
</comment>
<evidence type="ECO:0000259" key="5">
    <source>
        <dbReference type="SMART" id="SM00722"/>
    </source>
</evidence>